<feature type="non-terminal residue" evidence="2">
    <location>
        <position position="1"/>
    </location>
</feature>
<evidence type="ECO:0000256" key="1">
    <source>
        <dbReference type="SAM" id="MobiDB-lite"/>
    </source>
</evidence>
<dbReference type="EMBL" id="JAYGII010000068">
    <property type="protein sequence ID" value="MEA5446855.1"/>
    <property type="molecule type" value="Genomic_DNA"/>
</dbReference>
<keyword evidence="3" id="KW-1185">Reference proteome</keyword>
<proteinExistence type="predicted"/>
<comment type="caution">
    <text evidence="2">The sequence shown here is derived from an EMBL/GenBank/DDBJ whole genome shotgun (WGS) entry which is preliminary data.</text>
</comment>
<organism evidence="2 3">
    <name type="scientific">Natronospira elongata</name>
    <dbReference type="NCBI Taxonomy" id="3110268"/>
    <lineage>
        <taxon>Bacteria</taxon>
        <taxon>Pseudomonadati</taxon>
        <taxon>Pseudomonadota</taxon>
        <taxon>Gammaproteobacteria</taxon>
        <taxon>Natronospirales</taxon>
        <taxon>Natronospiraceae</taxon>
        <taxon>Natronospira</taxon>
    </lineage>
</organism>
<evidence type="ECO:0000313" key="2">
    <source>
        <dbReference type="EMBL" id="MEA5446855.1"/>
    </source>
</evidence>
<reference evidence="2 3" key="1">
    <citation type="submission" date="2023-12" db="EMBL/GenBank/DDBJ databases">
        <title>Whole-genome sequencing of halo(alkali)philic microorganisms from hypersaline lakes.</title>
        <authorList>
            <person name="Sorokin D.Y."/>
            <person name="Merkel A.Y."/>
            <person name="Messina E."/>
            <person name="Yakimov M."/>
        </authorList>
    </citation>
    <scope>NUCLEOTIDE SEQUENCE [LARGE SCALE GENOMIC DNA]</scope>
    <source>
        <strain evidence="2 3">AB-CW1</strain>
    </source>
</reference>
<evidence type="ECO:0000313" key="3">
    <source>
        <dbReference type="Proteomes" id="UP001302316"/>
    </source>
</evidence>
<name>A0AAP6JH10_9GAMM</name>
<dbReference type="Proteomes" id="UP001302316">
    <property type="component" value="Unassembled WGS sequence"/>
</dbReference>
<feature type="region of interest" description="Disordered" evidence="1">
    <location>
        <begin position="57"/>
        <end position="76"/>
    </location>
</feature>
<accession>A0AAP6JH10</accession>
<dbReference type="AlphaFoldDB" id="A0AAP6JH10"/>
<protein>
    <submittedName>
        <fullName evidence="2">Uncharacterized protein</fullName>
    </submittedName>
</protein>
<dbReference type="RefSeq" id="WP_346053440.1">
    <property type="nucleotide sequence ID" value="NZ_JAYGII010000068.1"/>
</dbReference>
<gene>
    <name evidence="2" type="ORF">VCB98_13590</name>
</gene>
<sequence>GFHVHISGDIYGFRLTLQGVNGIVFPTGCGELLPSKAAHPCLTTPEMVVFDQKSVSPSQASIPGITNYRESPPTWL</sequence>